<evidence type="ECO:0000313" key="2">
    <source>
        <dbReference type="Proteomes" id="UP000601435"/>
    </source>
</evidence>
<evidence type="ECO:0000313" key="1">
    <source>
        <dbReference type="EMBL" id="CAE7331898.1"/>
    </source>
</evidence>
<dbReference type="EMBL" id="CAJNJA010013909">
    <property type="protein sequence ID" value="CAE7331898.1"/>
    <property type="molecule type" value="Genomic_DNA"/>
</dbReference>
<accession>A0A812P179</accession>
<protein>
    <submittedName>
        <fullName evidence="1">PIP5K2 protein</fullName>
    </submittedName>
</protein>
<proteinExistence type="predicted"/>
<gene>
    <name evidence="1" type="primary">PIP5K2</name>
    <name evidence="1" type="ORF">SNEC2469_LOCUS8426</name>
</gene>
<name>A0A812P179_9DINO</name>
<comment type="caution">
    <text evidence="1">The sequence shown here is derived from an EMBL/GenBank/DDBJ whole genome shotgun (WGS) entry which is preliminary data.</text>
</comment>
<reference evidence="1" key="1">
    <citation type="submission" date="2021-02" db="EMBL/GenBank/DDBJ databases">
        <authorList>
            <person name="Dougan E. K."/>
            <person name="Rhodes N."/>
            <person name="Thang M."/>
            <person name="Chan C."/>
        </authorList>
    </citation>
    <scope>NUCLEOTIDE SEQUENCE</scope>
</reference>
<feature type="non-terminal residue" evidence="1">
    <location>
        <position position="94"/>
    </location>
</feature>
<dbReference type="Proteomes" id="UP000601435">
    <property type="component" value="Unassembled WGS sequence"/>
</dbReference>
<keyword evidence="2" id="KW-1185">Reference proteome</keyword>
<sequence length="94" mass="10435">MAHHELLLRPAPQGLCKLFLCWLAIEGHLNRAYGVSDSDVVGVASHLFGSSRTSDPAVNRRAAEEYWKAKDLQEAQHRSRLEAEAAGRQLQLNA</sequence>
<organism evidence="1 2">
    <name type="scientific">Symbiodinium necroappetens</name>
    <dbReference type="NCBI Taxonomy" id="1628268"/>
    <lineage>
        <taxon>Eukaryota</taxon>
        <taxon>Sar</taxon>
        <taxon>Alveolata</taxon>
        <taxon>Dinophyceae</taxon>
        <taxon>Suessiales</taxon>
        <taxon>Symbiodiniaceae</taxon>
        <taxon>Symbiodinium</taxon>
    </lineage>
</organism>
<dbReference type="AlphaFoldDB" id="A0A812P179"/>